<sequence>MNNRSLRNLRPIPRAAGFTLMEMIAVIVLLGIVIAIVGGNVMGQFGGAKYNSGTIQVKKLTGAVEQYQMAVGSYPNSLEDLTKREGLGPYAKEADLKDPFGNPFVYKKPGDAGRDFDIIFLGKDGKPGGDSTNKDYGSWE</sequence>
<protein>
    <submittedName>
        <fullName evidence="4">Type II secretion system protein G (GspG)</fullName>
    </submittedName>
</protein>
<reference evidence="4 5" key="1">
    <citation type="submission" date="2016-10" db="EMBL/GenBank/DDBJ databases">
        <authorList>
            <person name="de Groot N.N."/>
        </authorList>
    </citation>
    <scope>NUCLEOTIDE SEQUENCE [LARGE SCALE GENOMIC DNA]</scope>
    <source>
        <strain evidence="4 5">CGMCC 1.7659</strain>
    </source>
</reference>
<dbReference type="GO" id="GO:0015628">
    <property type="term" value="P:protein secretion by the type II secretion system"/>
    <property type="evidence" value="ECO:0007669"/>
    <property type="project" value="InterPro"/>
</dbReference>
<keyword evidence="2" id="KW-1133">Transmembrane helix</keyword>
<dbReference type="Pfam" id="PF08334">
    <property type="entry name" value="T2SSG"/>
    <property type="match status" value="1"/>
</dbReference>
<dbReference type="GO" id="GO:0015627">
    <property type="term" value="C:type II protein secretion system complex"/>
    <property type="evidence" value="ECO:0007669"/>
    <property type="project" value="InterPro"/>
</dbReference>
<dbReference type="OrthoDB" id="9795612at2"/>
<evidence type="ECO:0000256" key="1">
    <source>
        <dbReference type="ARBA" id="ARBA00022481"/>
    </source>
</evidence>
<dbReference type="AlphaFoldDB" id="A0A1I4WW51"/>
<keyword evidence="5" id="KW-1185">Reference proteome</keyword>
<gene>
    <name evidence="4" type="ORF">SAMN05216289_10675</name>
</gene>
<evidence type="ECO:0000313" key="4">
    <source>
        <dbReference type="EMBL" id="SFN17350.1"/>
    </source>
</evidence>
<feature type="transmembrane region" description="Helical" evidence="2">
    <location>
        <begin position="20"/>
        <end position="42"/>
    </location>
</feature>
<proteinExistence type="predicted"/>
<dbReference type="InterPro" id="IPR013545">
    <property type="entry name" value="T2SS_protein-GspG_C"/>
</dbReference>
<dbReference type="Pfam" id="PF07963">
    <property type="entry name" value="N_methyl"/>
    <property type="match status" value="1"/>
</dbReference>
<name>A0A1I4WW51_9GAMM</name>
<feature type="domain" description="Type II secretion system protein GspG C-terminal" evidence="3">
    <location>
        <begin position="40"/>
        <end position="139"/>
    </location>
</feature>
<dbReference type="STRING" id="578942.SAMN05216289_10675"/>
<dbReference type="InterPro" id="IPR012902">
    <property type="entry name" value="N_methyl_site"/>
</dbReference>
<dbReference type="RefSeq" id="WP_092406355.1">
    <property type="nucleotide sequence ID" value="NZ_FOVF01000006.1"/>
</dbReference>
<dbReference type="EMBL" id="FOVF01000006">
    <property type="protein sequence ID" value="SFN17350.1"/>
    <property type="molecule type" value="Genomic_DNA"/>
</dbReference>
<accession>A0A1I4WW51</accession>
<evidence type="ECO:0000259" key="3">
    <source>
        <dbReference type="Pfam" id="PF08334"/>
    </source>
</evidence>
<dbReference type="NCBIfam" id="TIGR02532">
    <property type="entry name" value="IV_pilin_GFxxxE"/>
    <property type="match status" value="1"/>
</dbReference>
<dbReference type="SUPFAM" id="SSF54523">
    <property type="entry name" value="Pili subunits"/>
    <property type="match status" value="1"/>
</dbReference>
<keyword evidence="1" id="KW-0488">Methylation</keyword>
<keyword evidence="2" id="KW-0472">Membrane</keyword>
<keyword evidence="2" id="KW-0812">Transmembrane</keyword>
<evidence type="ECO:0000256" key="2">
    <source>
        <dbReference type="SAM" id="Phobius"/>
    </source>
</evidence>
<dbReference type="InterPro" id="IPR045584">
    <property type="entry name" value="Pilin-like"/>
</dbReference>
<dbReference type="PRINTS" id="PR00813">
    <property type="entry name" value="BCTERIALGSPG"/>
</dbReference>
<dbReference type="Gene3D" id="3.30.700.10">
    <property type="entry name" value="Glycoprotein, Type 4 Pilin"/>
    <property type="match status" value="1"/>
</dbReference>
<organism evidence="4 5">
    <name type="scientific">Dokdonella immobilis</name>
    <dbReference type="NCBI Taxonomy" id="578942"/>
    <lineage>
        <taxon>Bacteria</taxon>
        <taxon>Pseudomonadati</taxon>
        <taxon>Pseudomonadota</taxon>
        <taxon>Gammaproteobacteria</taxon>
        <taxon>Lysobacterales</taxon>
        <taxon>Rhodanobacteraceae</taxon>
        <taxon>Dokdonella</taxon>
    </lineage>
</organism>
<dbReference type="Proteomes" id="UP000198575">
    <property type="component" value="Unassembled WGS sequence"/>
</dbReference>
<evidence type="ECO:0000313" key="5">
    <source>
        <dbReference type="Proteomes" id="UP000198575"/>
    </source>
</evidence>
<dbReference type="InterPro" id="IPR000983">
    <property type="entry name" value="Bac_GSPG_pilin"/>
</dbReference>